<dbReference type="Proteomes" id="UP000829398">
    <property type="component" value="Chromosome 9"/>
</dbReference>
<dbReference type="EMBL" id="CM039178">
    <property type="protein sequence ID" value="KAH9677430.1"/>
    <property type="molecule type" value="Genomic_DNA"/>
</dbReference>
<protein>
    <submittedName>
        <fullName evidence="1">Uncharacterized protein</fullName>
    </submittedName>
</protein>
<organism evidence="1 2">
    <name type="scientific">Citrus sinensis</name>
    <name type="common">Sweet orange</name>
    <name type="synonym">Citrus aurantium var. sinensis</name>
    <dbReference type="NCBI Taxonomy" id="2711"/>
    <lineage>
        <taxon>Eukaryota</taxon>
        <taxon>Viridiplantae</taxon>
        <taxon>Streptophyta</taxon>
        <taxon>Embryophyta</taxon>
        <taxon>Tracheophyta</taxon>
        <taxon>Spermatophyta</taxon>
        <taxon>Magnoliopsida</taxon>
        <taxon>eudicotyledons</taxon>
        <taxon>Gunneridae</taxon>
        <taxon>Pentapetalae</taxon>
        <taxon>rosids</taxon>
        <taxon>malvids</taxon>
        <taxon>Sapindales</taxon>
        <taxon>Rutaceae</taxon>
        <taxon>Aurantioideae</taxon>
        <taxon>Citrus</taxon>
    </lineage>
</organism>
<evidence type="ECO:0000313" key="2">
    <source>
        <dbReference type="Proteomes" id="UP000829398"/>
    </source>
</evidence>
<name>A0ACB8HRT5_CITSI</name>
<comment type="caution">
    <text evidence="1">The sequence shown here is derived from an EMBL/GenBank/DDBJ whole genome shotgun (WGS) entry which is preliminary data.</text>
</comment>
<proteinExistence type="predicted"/>
<reference evidence="2" key="1">
    <citation type="journal article" date="2023" name="Hortic. Res.">
        <title>A chromosome-level phased genome enabling allele-level studies in sweet orange: a case study on citrus Huanglongbing tolerance.</title>
        <authorList>
            <person name="Wu B."/>
            <person name="Yu Q."/>
            <person name="Deng Z."/>
            <person name="Duan Y."/>
            <person name="Luo F."/>
            <person name="Gmitter F. Jr."/>
        </authorList>
    </citation>
    <scope>NUCLEOTIDE SEQUENCE [LARGE SCALE GENOMIC DNA]</scope>
    <source>
        <strain evidence="2">cv. Valencia</strain>
    </source>
</reference>
<keyword evidence="2" id="KW-1185">Reference proteome</keyword>
<gene>
    <name evidence="1" type="ORF">KPL71_025371</name>
</gene>
<sequence>MQSKWLLLLPQVALFSVISLQLAPRVADCSNNTTIRCIDEEREALLSFKQSLVDEHGFLSSWGSEDNKSDCCEWIGVYCRNKTHHVYALDLQDGSLKLKGTILSPSLRKLQHLTYLDLSDNDFSGIPIADFIGSLSSKLRHLDLGWAGFAGSVPPQLGNLSNLQYLNLGYNDLLSVGNLLHWLYHLSSLRYLHLGHNNLSNSNDWPLVVYKLSSLTTLILEGCDLPPFFPSADDPLHLNSSKSLEFLDLSENNLTSSVYPWLFNVSSNLVELGLSSNLLQGSIPDAFEHMVSLQTLFLYSNELEGGIPKFFGNMCCLNELVLCSNQLTGQLFEFIQNLSCGCAKNSLESLDLSANAVTGPIPELGGLSSLKSLYLGGNRLNGTINQSLGRMYKLEKLSLGGNSLTGIPSSLSQLSGLSVMDLSYNNLSGKIPSGTQLQSFNASTYAGNELCGLPLPNKCPDEDLAPRPGKDDANTPEEEDQFITLGFYVSLILGFFVGFWGFCGTLLVKSSWRHRYYNFLTGIENWFYVTAVVNIAKLQRRLRS</sequence>
<accession>A0ACB8HRT5</accession>
<evidence type="ECO:0000313" key="1">
    <source>
        <dbReference type="EMBL" id="KAH9677430.1"/>
    </source>
</evidence>